<name>A0A1G2DVK1_9BACT</name>
<evidence type="ECO:0000256" key="4">
    <source>
        <dbReference type="ARBA" id="ARBA00022679"/>
    </source>
</evidence>
<accession>A0A1G2DVK1</accession>
<organism evidence="9 10">
    <name type="scientific">Candidatus Nealsonbacteria bacterium RBG_13_37_56</name>
    <dbReference type="NCBI Taxonomy" id="1801661"/>
    <lineage>
        <taxon>Bacteria</taxon>
        <taxon>Candidatus Nealsoniibacteriota</taxon>
    </lineage>
</organism>
<keyword evidence="5" id="KW-0418">Kinase</keyword>
<dbReference type="InterPro" id="IPR004358">
    <property type="entry name" value="Sig_transdc_His_kin-like_C"/>
</dbReference>
<dbReference type="Gene3D" id="1.10.287.130">
    <property type="match status" value="1"/>
</dbReference>
<feature type="transmembrane region" description="Helical" evidence="7">
    <location>
        <begin position="27"/>
        <end position="51"/>
    </location>
</feature>
<protein>
    <recommendedName>
        <fullName evidence="2">histidine kinase</fullName>
        <ecNumber evidence="2">2.7.13.3</ecNumber>
    </recommendedName>
</protein>
<dbReference type="CDD" id="cd00082">
    <property type="entry name" value="HisKA"/>
    <property type="match status" value="1"/>
</dbReference>
<dbReference type="PANTHER" id="PTHR43711:SF31">
    <property type="entry name" value="HISTIDINE KINASE"/>
    <property type="match status" value="1"/>
</dbReference>
<dbReference type="Proteomes" id="UP000178893">
    <property type="component" value="Unassembled WGS sequence"/>
</dbReference>
<dbReference type="InterPro" id="IPR036890">
    <property type="entry name" value="HATPase_C_sf"/>
</dbReference>
<feature type="transmembrane region" description="Helical" evidence="7">
    <location>
        <begin position="57"/>
        <end position="79"/>
    </location>
</feature>
<keyword evidence="3" id="KW-0597">Phosphoprotein</keyword>
<evidence type="ECO:0000256" key="6">
    <source>
        <dbReference type="ARBA" id="ARBA00023012"/>
    </source>
</evidence>
<dbReference type="Gene3D" id="3.30.565.10">
    <property type="entry name" value="Histidine kinase-like ATPase, C-terminal domain"/>
    <property type="match status" value="1"/>
</dbReference>
<keyword evidence="6" id="KW-0902">Two-component regulatory system</keyword>
<dbReference type="GO" id="GO:0000155">
    <property type="term" value="F:phosphorelay sensor kinase activity"/>
    <property type="evidence" value="ECO:0007669"/>
    <property type="project" value="InterPro"/>
</dbReference>
<feature type="domain" description="Histidine kinase" evidence="8">
    <location>
        <begin position="95"/>
        <end position="312"/>
    </location>
</feature>
<sequence>MSNIINQLNIPVQCKKYGLELWQCPQFLFLVLGLITIVATVLSYLIGAIYINSPELVALVVLIITAFLLIISFVITQSFQKLAEASRMKSEFINIVSHQLRSPLTNIKWTFEVLTSEDFKVPEEKQEEYFINVKENIARMIELVDDLLVVSKIEEGIFSVVKKEISLDDLIRTLISRYKVFAESSHIDLIFRSGNNASDVFADPSMLKLVVENLIDNAIRYTKGGGKVEIKTEKQDKKVVVSVADSGVGIPEEEQKYIFQKFFRAENVLKQRTKGSGLGLYVCKTIILKSGGKIWFESKEGKGATFYFSLPT</sequence>
<evidence type="ECO:0000256" key="2">
    <source>
        <dbReference type="ARBA" id="ARBA00012438"/>
    </source>
</evidence>
<evidence type="ECO:0000313" key="9">
    <source>
        <dbReference type="EMBL" id="OGZ17566.1"/>
    </source>
</evidence>
<dbReference type="InterPro" id="IPR005467">
    <property type="entry name" value="His_kinase_dom"/>
</dbReference>
<evidence type="ECO:0000256" key="1">
    <source>
        <dbReference type="ARBA" id="ARBA00000085"/>
    </source>
</evidence>
<dbReference type="PRINTS" id="PR00344">
    <property type="entry name" value="BCTRLSENSOR"/>
</dbReference>
<dbReference type="InterPro" id="IPR003594">
    <property type="entry name" value="HATPase_dom"/>
</dbReference>
<evidence type="ECO:0000256" key="7">
    <source>
        <dbReference type="SAM" id="Phobius"/>
    </source>
</evidence>
<gene>
    <name evidence="9" type="ORF">A2V72_01485</name>
</gene>
<dbReference type="CDD" id="cd00075">
    <property type="entry name" value="HATPase"/>
    <property type="match status" value="1"/>
</dbReference>
<comment type="catalytic activity">
    <reaction evidence="1">
        <text>ATP + protein L-histidine = ADP + protein N-phospho-L-histidine.</text>
        <dbReference type="EC" id="2.7.13.3"/>
    </reaction>
</comment>
<dbReference type="PANTHER" id="PTHR43711">
    <property type="entry name" value="TWO-COMPONENT HISTIDINE KINASE"/>
    <property type="match status" value="1"/>
</dbReference>
<dbReference type="SUPFAM" id="SSF47384">
    <property type="entry name" value="Homodimeric domain of signal transducing histidine kinase"/>
    <property type="match status" value="1"/>
</dbReference>
<dbReference type="SUPFAM" id="SSF55874">
    <property type="entry name" value="ATPase domain of HSP90 chaperone/DNA topoisomerase II/histidine kinase"/>
    <property type="match status" value="1"/>
</dbReference>
<evidence type="ECO:0000259" key="8">
    <source>
        <dbReference type="PROSITE" id="PS50109"/>
    </source>
</evidence>
<dbReference type="EMBL" id="MHLW01000032">
    <property type="protein sequence ID" value="OGZ17566.1"/>
    <property type="molecule type" value="Genomic_DNA"/>
</dbReference>
<dbReference type="FunFam" id="3.30.565.10:FF:000006">
    <property type="entry name" value="Sensor histidine kinase WalK"/>
    <property type="match status" value="1"/>
</dbReference>
<evidence type="ECO:0000313" key="10">
    <source>
        <dbReference type="Proteomes" id="UP000178893"/>
    </source>
</evidence>
<dbReference type="EC" id="2.7.13.3" evidence="2"/>
<keyword evidence="4" id="KW-0808">Transferase</keyword>
<comment type="caution">
    <text evidence="9">The sequence shown here is derived from an EMBL/GenBank/DDBJ whole genome shotgun (WGS) entry which is preliminary data.</text>
</comment>
<dbReference type="InterPro" id="IPR050736">
    <property type="entry name" value="Sensor_HK_Regulatory"/>
</dbReference>
<dbReference type="SMART" id="SM00388">
    <property type="entry name" value="HisKA"/>
    <property type="match status" value="1"/>
</dbReference>
<dbReference type="Pfam" id="PF02518">
    <property type="entry name" value="HATPase_c"/>
    <property type="match status" value="1"/>
</dbReference>
<dbReference type="InterPro" id="IPR003661">
    <property type="entry name" value="HisK_dim/P_dom"/>
</dbReference>
<proteinExistence type="predicted"/>
<keyword evidence="7" id="KW-0472">Membrane</keyword>
<dbReference type="SMART" id="SM00387">
    <property type="entry name" value="HATPase_c"/>
    <property type="match status" value="1"/>
</dbReference>
<keyword evidence="7" id="KW-0812">Transmembrane</keyword>
<keyword evidence="7" id="KW-1133">Transmembrane helix</keyword>
<evidence type="ECO:0000256" key="5">
    <source>
        <dbReference type="ARBA" id="ARBA00022777"/>
    </source>
</evidence>
<evidence type="ECO:0000256" key="3">
    <source>
        <dbReference type="ARBA" id="ARBA00022553"/>
    </source>
</evidence>
<dbReference type="InterPro" id="IPR036097">
    <property type="entry name" value="HisK_dim/P_sf"/>
</dbReference>
<dbReference type="AlphaFoldDB" id="A0A1G2DVK1"/>
<dbReference type="PROSITE" id="PS50109">
    <property type="entry name" value="HIS_KIN"/>
    <property type="match status" value="1"/>
</dbReference>
<dbReference type="Pfam" id="PF00512">
    <property type="entry name" value="HisKA"/>
    <property type="match status" value="1"/>
</dbReference>
<reference evidence="9 10" key="1">
    <citation type="journal article" date="2016" name="Nat. Commun.">
        <title>Thousands of microbial genomes shed light on interconnected biogeochemical processes in an aquifer system.</title>
        <authorList>
            <person name="Anantharaman K."/>
            <person name="Brown C.T."/>
            <person name="Hug L.A."/>
            <person name="Sharon I."/>
            <person name="Castelle C.J."/>
            <person name="Probst A.J."/>
            <person name="Thomas B.C."/>
            <person name="Singh A."/>
            <person name="Wilkins M.J."/>
            <person name="Karaoz U."/>
            <person name="Brodie E.L."/>
            <person name="Williams K.H."/>
            <person name="Hubbard S.S."/>
            <person name="Banfield J.F."/>
        </authorList>
    </citation>
    <scope>NUCLEOTIDE SEQUENCE [LARGE SCALE GENOMIC DNA]</scope>
</reference>